<name>A0ABQ5TT40_9GAMM</name>
<keyword evidence="2" id="KW-1133">Transmembrane helix</keyword>
<dbReference type="Pfam" id="PF16175">
    <property type="entry name" value="DUF4875"/>
    <property type="match status" value="1"/>
</dbReference>
<gene>
    <name evidence="4" type="ORF">GCM10007891_05610</name>
</gene>
<feature type="domain" description="DUF4875" evidence="3">
    <location>
        <begin position="100"/>
        <end position="247"/>
    </location>
</feature>
<dbReference type="EMBL" id="BSND01000003">
    <property type="protein sequence ID" value="GLP98707.1"/>
    <property type="molecule type" value="Genomic_DNA"/>
</dbReference>
<evidence type="ECO:0000313" key="5">
    <source>
        <dbReference type="Proteomes" id="UP001161423"/>
    </source>
</evidence>
<protein>
    <recommendedName>
        <fullName evidence="3">DUF4875 domain-containing protein</fullName>
    </recommendedName>
</protein>
<organism evidence="4 5">
    <name type="scientific">Methylophaga thalassica</name>
    <dbReference type="NCBI Taxonomy" id="40223"/>
    <lineage>
        <taxon>Bacteria</taxon>
        <taxon>Pseudomonadati</taxon>
        <taxon>Pseudomonadota</taxon>
        <taxon>Gammaproteobacteria</taxon>
        <taxon>Thiotrichales</taxon>
        <taxon>Piscirickettsiaceae</taxon>
        <taxon>Methylophaga</taxon>
    </lineage>
</organism>
<dbReference type="Gene3D" id="3.10.310.90">
    <property type="match status" value="1"/>
</dbReference>
<reference evidence="4" key="2">
    <citation type="submission" date="2023-01" db="EMBL/GenBank/DDBJ databases">
        <title>Draft genome sequence of Methylophaga thalassica strain NBRC 102424.</title>
        <authorList>
            <person name="Sun Q."/>
            <person name="Mori K."/>
        </authorList>
    </citation>
    <scope>NUCLEOTIDE SEQUENCE</scope>
    <source>
        <strain evidence="4">NBRC 102424</strain>
    </source>
</reference>
<proteinExistence type="predicted"/>
<feature type="transmembrane region" description="Helical" evidence="2">
    <location>
        <begin position="40"/>
        <end position="62"/>
    </location>
</feature>
<evidence type="ECO:0000259" key="3">
    <source>
        <dbReference type="Pfam" id="PF16175"/>
    </source>
</evidence>
<keyword evidence="2" id="KW-0812">Transmembrane</keyword>
<evidence type="ECO:0000256" key="2">
    <source>
        <dbReference type="SAM" id="Phobius"/>
    </source>
</evidence>
<dbReference type="RefSeq" id="WP_284722366.1">
    <property type="nucleotide sequence ID" value="NZ_BSND01000003.1"/>
</dbReference>
<keyword evidence="5" id="KW-1185">Reference proteome</keyword>
<evidence type="ECO:0000313" key="4">
    <source>
        <dbReference type="EMBL" id="GLP98707.1"/>
    </source>
</evidence>
<feature type="region of interest" description="Disordered" evidence="1">
    <location>
        <begin position="66"/>
        <end position="97"/>
    </location>
</feature>
<accession>A0ABQ5TT40</accession>
<comment type="caution">
    <text evidence="4">The sequence shown here is derived from an EMBL/GenBank/DDBJ whole genome shotgun (WGS) entry which is preliminary data.</text>
</comment>
<feature type="transmembrane region" description="Helical" evidence="2">
    <location>
        <begin position="6"/>
        <end position="28"/>
    </location>
</feature>
<dbReference type="InterPro" id="IPR032383">
    <property type="entry name" value="DUF4875"/>
</dbReference>
<sequence length="259" mass="28991">MSSFEAVLALVLMVVGFWFTRKTIVNFFTKRDSYNTGPQILGILLPAIVSIIIVPMLMIAIFGDNSDSKPSQISEPEAKKTTTITEAPAPSVRPEPETSEAVEYKLLSTDNFSFSGRKRIQFNISAPSANSYEQYAQTAIQAAKDFQRSQRVQVVYVFLGKNLEQINNGDALAIARYAVDGGGNSGEQSWYWQVEALKPLTDIEVKTLELWEKHGNKFAGENIFEPDIDGFKKFVAQELNTDISNVTMREPMRQAYIVE</sequence>
<evidence type="ECO:0000256" key="1">
    <source>
        <dbReference type="SAM" id="MobiDB-lite"/>
    </source>
</evidence>
<dbReference type="Proteomes" id="UP001161423">
    <property type="component" value="Unassembled WGS sequence"/>
</dbReference>
<keyword evidence="2" id="KW-0472">Membrane</keyword>
<reference evidence="4" key="1">
    <citation type="journal article" date="2014" name="Int. J. Syst. Evol. Microbiol.">
        <title>Complete genome of a new Firmicutes species belonging to the dominant human colonic microbiota ('Ruminococcus bicirculans') reveals two chromosomes and a selective capacity to utilize plant glucans.</title>
        <authorList>
            <consortium name="NISC Comparative Sequencing Program"/>
            <person name="Wegmann U."/>
            <person name="Louis P."/>
            <person name="Goesmann A."/>
            <person name="Henrissat B."/>
            <person name="Duncan S.H."/>
            <person name="Flint H.J."/>
        </authorList>
    </citation>
    <scope>NUCLEOTIDE SEQUENCE</scope>
    <source>
        <strain evidence="4">NBRC 102424</strain>
    </source>
</reference>